<dbReference type="InterPro" id="IPR031100">
    <property type="entry name" value="LOG_fam"/>
</dbReference>
<gene>
    <name evidence="4" type="ORF">JQU52_01565</name>
</gene>
<dbReference type="RefSeq" id="WP_230339440.1">
    <property type="nucleotide sequence ID" value="NZ_CP069798.1"/>
</dbReference>
<dbReference type="KEGG" id="ptes:JQU52_01565"/>
<reference evidence="4" key="1">
    <citation type="submission" date="2021-02" db="EMBL/GenBank/DDBJ databases">
        <title>Neisseriaceae sp. 26B isolated from the cloaca of a Common Toad-headed Turtle (Mesoclemmys nasuta).</title>
        <authorList>
            <person name="Spergser J."/>
            <person name="Busse H.-J."/>
        </authorList>
    </citation>
    <scope>NUCLEOTIDE SEQUENCE</scope>
    <source>
        <strain evidence="4">26B</strain>
    </source>
</reference>
<dbReference type="GO" id="GO:0008714">
    <property type="term" value="F:AMP nucleosidase activity"/>
    <property type="evidence" value="ECO:0007669"/>
    <property type="project" value="UniProtKB-EC"/>
</dbReference>
<protein>
    <recommendedName>
        <fullName evidence="3">Cytokinin riboside 5'-monophosphate phosphoribohydrolase</fullName>
        <ecNumber evidence="3">3.2.2.n1</ecNumber>
    </recommendedName>
</protein>
<evidence type="ECO:0000256" key="3">
    <source>
        <dbReference type="RuleBase" id="RU363015"/>
    </source>
</evidence>
<dbReference type="Gene3D" id="3.40.50.450">
    <property type="match status" value="1"/>
</dbReference>
<dbReference type="Pfam" id="PF03641">
    <property type="entry name" value="Lysine_decarbox"/>
    <property type="match status" value="1"/>
</dbReference>
<dbReference type="GO" id="GO:0005829">
    <property type="term" value="C:cytosol"/>
    <property type="evidence" value="ECO:0007669"/>
    <property type="project" value="TreeGrafter"/>
</dbReference>
<dbReference type="EC" id="3.2.2.n1" evidence="3"/>
<dbReference type="SUPFAM" id="SSF102405">
    <property type="entry name" value="MCP/YpsA-like"/>
    <property type="match status" value="1"/>
</dbReference>
<dbReference type="InterPro" id="IPR005269">
    <property type="entry name" value="LOG"/>
</dbReference>
<sequence length="198" mass="21003">MNKLNNIVVYCGSNWGENPAFFAAAQALGQTLADNGHTLVYGGGNVGLMGTVADAVLAHGGKVIGVIPTFLKQKEVAHLGLTELIETADMTSRKNTMIALASGFIALPGGLGTYEELFEVLSQAQLRLHPHPVGVLNVAGFFDPLLALLRDTVRHGFMPEANLSLLCVADSAPALLAKMAAWQAQDAVKWVQPSWKQA</sequence>
<evidence type="ECO:0000256" key="2">
    <source>
        <dbReference type="ARBA" id="ARBA00006763"/>
    </source>
</evidence>
<dbReference type="EMBL" id="CP069798">
    <property type="protein sequence ID" value="QRQ82148.1"/>
    <property type="molecule type" value="Genomic_DNA"/>
</dbReference>
<proteinExistence type="inferred from homology"/>
<comment type="similarity">
    <text evidence="2 3">Belongs to the LOG family.</text>
</comment>
<name>A0A892ZI76_9NEIS</name>
<dbReference type="AlphaFoldDB" id="A0A892ZI76"/>
<dbReference type="Proteomes" id="UP000653156">
    <property type="component" value="Chromosome"/>
</dbReference>
<comment type="catalytic activity">
    <reaction evidence="1">
        <text>AMP + H2O = D-ribose 5-phosphate + adenine</text>
        <dbReference type="Rhea" id="RHEA:20129"/>
        <dbReference type="ChEBI" id="CHEBI:15377"/>
        <dbReference type="ChEBI" id="CHEBI:16708"/>
        <dbReference type="ChEBI" id="CHEBI:78346"/>
        <dbReference type="ChEBI" id="CHEBI:456215"/>
        <dbReference type="EC" id="3.2.2.4"/>
    </reaction>
</comment>
<evidence type="ECO:0000313" key="4">
    <source>
        <dbReference type="EMBL" id="QRQ82148.1"/>
    </source>
</evidence>
<evidence type="ECO:0000313" key="5">
    <source>
        <dbReference type="Proteomes" id="UP000653156"/>
    </source>
</evidence>
<dbReference type="PANTHER" id="PTHR31223:SF70">
    <property type="entry name" value="LOG FAMILY PROTEIN YJL055W"/>
    <property type="match status" value="1"/>
</dbReference>
<keyword evidence="3" id="KW-0378">Hydrolase</keyword>
<dbReference type="GO" id="GO:0009691">
    <property type="term" value="P:cytokinin biosynthetic process"/>
    <property type="evidence" value="ECO:0007669"/>
    <property type="project" value="UniProtKB-UniRule"/>
</dbReference>
<accession>A0A892ZI76</accession>
<organism evidence="4 5">
    <name type="scientific">Paralysiella testudinis</name>
    <dbReference type="NCBI Taxonomy" id="2809020"/>
    <lineage>
        <taxon>Bacteria</taxon>
        <taxon>Pseudomonadati</taxon>
        <taxon>Pseudomonadota</taxon>
        <taxon>Betaproteobacteria</taxon>
        <taxon>Neisseriales</taxon>
        <taxon>Neisseriaceae</taxon>
        <taxon>Paralysiella</taxon>
    </lineage>
</organism>
<evidence type="ECO:0000256" key="1">
    <source>
        <dbReference type="ARBA" id="ARBA00000274"/>
    </source>
</evidence>
<dbReference type="PANTHER" id="PTHR31223">
    <property type="entry name" value="LOG FAMILY PROTEIN YJL055W"/>
    <property type="match status" value="1"/>
</dbReference>
<keyword evidence="5" id="KW-1185">Reference proteome</keyword>
<dbReference type="NCBIfam" id="TIGR00730">
    <property type="entry name" value="Rossman fold protein, TIGR00730 family"/>
    <property type="match status" value="1"/>
</dbReference>
<keyword evidence="3" id="KW-0203">Cytokinin biosynthesis</keyword>